<sequence length="123" mass="13011">MEQVLGVSFLSESKVIGGSESSGPSGSTIVCLITSSEPLPLPVGDQPAARRRPKQAKRPKGTGFPASALLNLLAACEVSEDDVPELASERGVAHVGQVEKGQYHYREAPTTSGWLTAVEFQFD</sequence>
<dbReference type="AlphaFoldDB" id="A0A0J1BHR6"/>
<comment type="caution">
    <text evidence="2">The sequence shown here is derived from an EMBL/GenBank/DDBJ whole genome shotgun (WGS) entry which is preliminary data.</text>
</comment>
<gene>
    <name evidence="2" type="ORF">RISK_001923</name>
</gene>
<keyword evidence="3" id="KW-1185">Reference proteome</keyword>
<evidence type="ECO:0000256" key="1">
    <source>
        <dbReference type="SAM" id="MobiDB-lite"/>
    </source>
</evidence>
<evidence type="ECO:0000313" key="2">
    <source>
        <dbReference type="EMBL" id="KLU06072.1"/>
    </source>
</evidence>
<dbReference type="Proteomes" id="UP000036367">
    <property type="component" value="Unassembled WGS sequence"/>
</dbReference>
<feature type="compositionally biased region" description="Basic residues" evidence="1">
    <location>
        <begin position="49"/>
        <end position="60"/>
    </location>
</feature>
<name>A0A0J1BHR6_RHOIS</name>
<dbReference type="PATRIC" id="fig|595434.4.peg.1844"/>
<dbReference type="EMBL" id="LECT01000016">
    <property type="protein sequence ID" value="KLU06072.1"/>
    <property type="molecule type" value="Genomic_DNA"/>
</dbReference>
<dbReference type="STRING" id="595434.RISK_001923"/>
<reference evidence="2" key="1">
    <citation type="submission" date="2015-05" db="EMBL/GenBank/DDBJ databases">
        <title>Permanent draft genome of Rhodopirellula islandicus K833.</title>
        <authorList>
            <person name="Kizina J."/>
            <person name="Richter M."/>
            <person name="Glockner F.O."/>
            <person name="Harder J."/>
        </authorList>
    </citation>
    <scope>NUCLEOTIDE SEQUENCE [LARGE SCALE GENOMIC DNA]</scope>
    <source>
        <strain evidence="2">K833</strain>
    </source>
</reference>
<evidence type="ECO:0000313" key="3">
    <source>
        <dbReference type="Proteomes" id="UP000036367"/>
    </source>
</evidence>
<organism evidence="2 3">
    <name type="scientific">Rhodopirellula islandica</name>
    <dbReference type="NCBI Taxonomy" id="595434"/>
    <lineage>
        <taxon>Bacteria</taxon>
        <taxon>Pseudomonadati</taxon>
        <taxon>Planctomycetota</taxon>
        <taxon>Planctomycetia</taxon>
        <taxon>Pirellulales</taxon>
        <taxon>Pirellulaceae</taxon>
        <taxon>Rhodopirellula</taxon>
    </lineage>
</organism>
<feature type="region of interest" description="Disordered" evidence="1">
    <location>
        <begin position="37"/>
        <end position="63"/>
    </location>
</feature>
<protein>
    <submittedName>
        <fullName evidence="2">Uncharacterized protein</fullName>
    </submittedName>
</protein>
<accession>A0A0J1BHR6</accession>
<proteinExistence type="predicted"/>